<comment type="caution">
    <text evidence="1">The sequence shown here is derived from an EMBL/GenBank/DDBJ whole genome shotgun (WGS) entry which is preliminary data.</text>
</comment>
<dbReference type="RefSeq" id="XP_013236528.1">
    <property type="nucleotide sequence ID" value="XM_013381074.1"/>
</dbReference>
<name>A0A098VQS4_9MICR</name>
<keyword evidence="2" id="KW-1185">Reference proteome</keyword>
<organism evidence="1 2">
    <name type="scientific">Mitosporidium daphniae</name>
    <dbReference type="NCBI Taxonomy" id="1485682"/>
    <lineage>
        <taxon>Eukaryota</taxon>
        <taxon>Fungi</taxon>
        <taxon>Fungi incertae sedis</taxon>
        <taxon>Microsporidia</taxon>
        <taxon>Mitosporidium</taxon>
    </lineage>
</organism>
<dbReference type="EMBL" id="JMKJ01000601">
    <property type="protein sequence ID" value="KGG50101.1"/>
    <property type="molecule type" value="Genomic_DNA"/>
</dbReference>
<accession>A0A098VQS4</accession>
<sequence>MSPHPHYSFNGQSRPAIVTYVFGAPDPFLHFPSISHESQHVLLSPLSSVSDIPFASEGDEENNPFLVKERNKSIKNSVAPPPGAVSHSKKIRFLKEIFLDSNQNKAEPLDTFQGNLTSLVSCSTPAQAIDRLAMQIASDSDAQSSHPQTHFSCGDILQGPDCPFRLEDWIDIRRLSQFVILDT</sequence>
<dbReference type="Proteomes" id="UP000029725">
    <property type="component" value="Unassembled WGS sequence"/>
</dbReference>
<evidence type="ECO:0000313" key="2">
    <source>
        <dbReference type="Proteomes" id="UP000029725"/>
    </source>
</evidence>
<evidence type="ECO:0000313" key="1">
    <source>
        <dbReference type="EMBL" id="KGG50101.1"/>
    </source>
</evidence>
<protein>
    <submittedName>
        <fullName evidence="1">Uncharacterized protein</fullName>
    </submittedName>
</protein>
<gene>
    <name evidence="1" type="ORF">DI09_8p400</name>
</gene>
<reference evidence="1 2" key="1">
    <citation type="submission" date="2014-04" db="EMBL/GenBank/DDBJ databases">
        <title>A new species of microsporidia sheds light on the evolution of extreme parasitism.</title>
        <authorList>
            <person name="Haag K.L."/>
            <person name="James T.Y."/>
            <person name="Larsson R."/>
            <person name="Schaer T.M."/>
            <person name="Refardt D."/>
            <person name="Pombert J.-F."/>
            <person name="Ebert D."/>
        </authorList>
    </citation>
    <scope>NUCLEOTIDE SEQUENCE [LARGE SCALE GENOMIC DNA]</scope>
    <source>
        <strain evidence="1 2">UGP3</strain>
        <tissue evidence="1">Spores</tissue>
    </source>
</reference>
<proteinExistence type="predicted"/>
<dbReference type="HOGENOM" id="CLU_1475510_0_0_1"/>
<dbReference type="GeneID" id="25261042"/>
<dbReference type="VEuPathDB" id="MicrosporidiaDB:DI09_8p400"/>
<dbReference type="AlphaFoldDB" id="A0A098VQS4"/>